<evidence type="ECO:0000313" key="10">
    <source>
        <dbReference type="Proteomes" id="UP001172702"/>
    </source>
</evidence>
<organism evidence="8 9">
    <name type="scientific">Dietzia maris</name>
    <dbReference type="NCBI Taxonomy" id="37915"/>
    <lineage>
        <taxon>Bacteria</taxon>
        <taxon>Bacillati</taxon>
        <taxon>Actinomycetota</taxon>
        <taxon>Actinomycetes</taxon>
        <taxon>Mycobacteriales</taxon>
        <taxon>Dietziaceae</taxon>
        <taxon>Dietzia</taxon>
    </lineage>
</organism>
<dbReference type="STRING" id="37915.A2U19_12105"/>
<keyword evidence="10" id="KW-1185">Reference proteome</keyword>
<evidence type="ECO:0000313" key="7">
    <source>
        <dbReference type="EMBL" id="MDN4506609.1"/>
    </source>
</evidence>
<keyword evidence="2" id="KW-0285">Flavoprotein</keyword>
<evidence type="ECO:0000259" key="6">
    <source>
        <dbReference type="Pfam" id="PF00724"/>
    </source>
</evidence>
<protein>
    <submittedName>
        <fullName evidence="8">12-oxophytodienoate reductase</fullName>
    </submittedName>
</protein>
<dbReference type="GO" id="GO:0003959">
    <property type="term" value="F:NADPH dehydrogenase activity"/>
    <property type="evidence" value="ECO:0007669"/>
    <property type="project" value="InterPro"/>
</dbReference>
<evidence type="ECO:0000256" key="3">
    <source>
        <dbReference type="ARBA" id="ARBA00022643"/>
    </source>
</evidence>
<dbReference type="AlphaFoldDB" id="A0A365PC25"/>
<dbReference type="Pfam" id="PF00724">
    <property type="entry name" value="Oxidored_FMN"/>
    <property type="match status" value="1"/>
</dbReference>
<dbReference type="PANTHER" id="PTHR43303">
    <property type="entry name" value="NADPH DEHYDROGENASE C23G7.10C-RELATED"/>
    <property type="match status" value="1"/>
</dbReference>
<proteinExistence type="predicted"/>
<dbReference type="EMBL" id="JAUHTB010000012">
    <property type="protein sequence ID" value="MDN4506609.1"/>
    <property type="molecule type" value="Genomic_DNA"/>
</dbReference>
<evidence type="ECO:0000256" key="5">
    <source>
        <dbReference type="ARBA" id="ARBA00023002"/>
    </source>
</evidence>
<sequence length="404" mass="43559">MTSRIATPPVAPGREALFRPLEVRSLRLANRLVMSPMTRMGCPDGLPDEVNRDYYADRAAGGTGLVVTEGIGVDHPTSVDHSWIPRLDTPESVSAWRVVTDAVHAAGGRIIAQLWHVGPLWGANARFDRAHRDRLMEMHPMRPSGLWGTPGVTTYSERSVARWSPEVPPMTDSDISEVIDAFARSARLAMEAGFDGVTLHGGHGYLLDAFVWADTNRRTDDWGGDLAARSRFPAAVVAAVRSAIGPDAPLFYRFSQHTQQDYTVRKATTPDELGVYLGALAEAGVDLLDASTRRFSDAAFPDLGGDDGEVTLAGWARRLTGLPSGAVGGVGIGTSLREQKSGKPAIAADNIDAVVECMERGEFDLISVGRLHLADPSIAEVLRTAGPLPEFVREVHEMPLRSPA</sequence>
<comment type="cofactor">
    <cofactor evidence="1">
        <name>FMN</name>
        <dbReference type="ChEBI" id="CHEBI:58210"/>
    </cofactor>
</comment>
<dbReference type="Proteomes" id="UP000252187">
    <property type="component" value="Unassembled WGS sequence"/>
</dbReference>
<dbReference type="Gene3D" id="3.20.20.70">
    <property type="entry name" value="Aldolase class I"/>
    <property type="match status" value="1"/>
</dbReference>
<feature type="domain" description="NADH:flavin oxidoreductase/NADH oxidase N-terminal" evidence="6">
    <location>
        <begin position="17"/>
        <end position="380"/>
    </location>
</feature>
<gene>
    <name evidence="8" type="ORF">DQ226_04555</name>
    <name evidence="7" type="ORF">QYF62_11150</name>
</gene>
<keyword evidence="4" id="KW-0521">NADP</keyword>
<dbReference type="EMBL" id="QNTT01000008">
    <property type="protein sequence ID" value="RBA38537.1"/>
    <property type="molecule type" value="Genomic_DNA"/>
</dbReference>
<dbReference type="InterPro" id="IPR013785">
    <property type="entry name" value="Aldolase_TIM"/>
</dbReference>
<dbReference type="Proteomes" id="UP001172702">
    <property type="component" value="Unassembled WGS sequence"/>
</dbReference>
<evidence type="ECO:0000313" key="9">
    <source>
        <dbReference type="Proteomes" id="UP000252187"/>
    </source>
</evidence>
<evidence type="ECO:0000256" key="4">
    <source>
        <dbReference type="ARBA" id="ARBA00022857"/>
    </source>
</evidence>
<dbReference type="RefSeq" id="WP_067713087.1">
    <property type="nucleotide sequence ID" value="NZ_JAUHTB010000012.1"/>
</dbReference>
<keyword evidence="3" id="KW-0288">FMN</keyword>
<evidence type="ECO:0000256" key="1">
    <source>
        <dbReference type="ARBA" id="ARBA00001917"/>
    </source>
</evidence>
<dbReference type="InterPro" id="IPR044152">
    <property type="entry name" value="YqjM-like"/>
</dbReference>
<accession>A0A365PC25</accession>
<keyword evidence="5" id="KW-0560">Oxidoreductase</keyword>
<reference evidence="7 10" key="2">
    <citation type="submission" date="2023-07" db="EMBL/GenBank/DDBJ databases">
        <title>Strategy for survival of the halotoleranting strain Dietzia MX2 from the Yakshinskoe mineral salts deposit.</title>
        <authorList>
            <person name="Kharitonova M.A."/>
            <person name="Kupriyanova-Ashina F.G."/>
            <person name="Shakirov T.R."/>
            <person name="Vafina M.S."/>
            <person name="Ilinskaya O.N."/>
        </authorList>
    </citation>
    <scope>NUCLEOTIDE SEQUENCE [LARGE SCALE GENOMIC DNA]</scope>
    <source>
        <strain evidence="7 10">MX2</strain>
    </source>
</reference>
<dbReference type="PANTHER" id="PTHR43303:SF4">
    <property type="entry name" value="NADPH DEHYDROGENASE C23G7.10C-RELATED"/>
    <property type="match status" value="1"/>
</dbReference>
<evidence type="ECO:0000256" key="2">
    <source>
        <dbReference type="ARBA" id="ARBA00022630"/>
    </source>
</evidence>
<dbReference type="GO" id="GO:0050661">
    <property type="term" value="F:NADP binding"/>
    <property type="evidence" value="ECO:0007669"/>
    <property type="project" value="InterPro"/>
</dbReference>
<reference evidence="8 9" key="1">
    <citation type="submission" date="2018-06" db="EMBL/GenBank/DDBJ databases">
        <title>Whole genome sequencing of four bacterial strains from South Shetland trench revealing bio-synthetic gene clusters.</title>
        <authorList>
            <person name="Abdel-Mageed W.M."/>
            <person name="Lehri B."/>
            <person name="Jarmusch S.A."/>
            <person name="Miranda K."/>
            <person name="Goodfellow M."/>
            <person name="Jaspars M."/>
            <person name="Karlyshev A.V."/>
        </authorList>
    </citation>
    <scope>NUCLEOTIDE SEQUENCE [LARGE SCALE GENOMIC DNA]</scope>
    <source>
        <strain evidence="8 9">SST1</strain>
    </source>
</reference>
<comment type="caution">
    <text evidence="8">The sequence shown here is derived from an EMBL/GenBank/DDBJ whole genome shotgun (WGS) entry which is preliminary data.</text>
</comment>
<dbReference type="GO" id="GO:0010181">
    <property type="term" value="F:FMN binding"/>
    <property type="evidence" value="ECO:0007669"/>
    <property type="project" value="InterPro"/>
</dbReference>
<name>A0A365PC25_9ACTN</name>
<dbReference type="SUPFAM" id="SSF51395">
    <property type="entry name" value="FMN-linked oxidoreductases"/>
    <property type="match status" value="1"/>
</dbReference>
<evidence type="ECO:0000313" key="8">
    <source>
        <dbReference type="EMBL" id="RBA38537.1"/>
    </source>
</evidence>
<dbReference type="InterPro" id="IPR001155">
    <property type="entry name" value="OxRdtase_FMN_N"/>
</dbReference>